<comment type="caution">
    <text evidence="1">The sequence shown here is derived from an EMBL/GenBank/DDBJ whole genome shotgun (WGS) entry which is preliminary data.</text>
</comment>
<keyword evidence="2" id="KW-1185">Reference proteome</keyword>
<dbReference type="EMBL" id="JBDKXB010000036">
    <property type="protein sequence ID" value="MEY6434014.1"/>
    <property type="molecule type" value="Genomic_DNA"/>
</dbReference>
<sequence>MTGAIVRIARRYTHRDEAMARAFATGVYTMQEIAAFFGVHYSTVSRAVRRLKAEPDCNAPATSSKQGA</sequence>
<accession>A0ABV4BJ48</accession>
<proteinExistence type="predicted"/>
<reference evidence="1 2" key="1">
    <citation type="submission" date="2024-05" db="EMBL/GenBank/DDBJ databases">
        <title>Genome Sequence and Characterization of the New Strain Purple Sulfur Bacterium of Genus Thioalkalicoccus.</title>
        <authorList>
            <person name="Bryantseva I.A."/>
            <person name="Kyndt J.A."/>
            <person name="Imhoff J.F."/>
        </authorList>
    </citation>
    <scope>NUCLEOTIDE SEQUENCE [LARGE SCALE GENOMIC DNA]</scope>
    <source>
        <strain evidence="1 2">Um2</strain>
    </source>
</reference>
<dbReference type="Pfam" id="PF13384">
    <property type="entry name" value="HTH_23"/>
    <property type="match status" value="1"/>
</dbReference>
<evidence type="ECO:0000313" key="2">
    <source>
        <dbReference type="Proteomes" id="UP001564408"/>
    </source>
</evidence>
<dbReference type="RefSeq" id="WP_369668396.1">
    <property type="nucleotide sequence ID" value="NZ_JBDKXB010000036.1"/>
</dbReference>
<dbReference type="Proteomes" id="UP001564408">
    <property type="component" value="Unassembled WGS sequence"/>
</dbReference>
<protein>
    <submittedName>
        <fullName evidence="1">Helix-turn-helix domain-containing protein</fullName>
    </submittedName>
</protein>
<name>A0ABV4BJ48_9GAMM</name>
<gene>
    <name evidence="1" type="ORF">ABC977_16540</name>
</gene>
<evidence type="ECO:0000313" key="1">
    <source>
        <dbReference type="EMBL" id="MEY6434014.1"/>
    </source>
</evidence>
<organism evidence="1 2">
    <name type="scientific">Thioalkalicoccus limnaeus</name>
    <dbReference type="NCBI Taxonomy" id="120681"/>
    <lineage>
        <taxon>Bacteria</taxon>
        <taxon>Pseudomonadati</taxon>
        <taxon>Pseudomonadota</taxon>
        <taxon>Gammaproteobacteria</taxon>
        <taxon>Chromatiales</taxon>
        <taxon>Chromatiaceae</taxon>
        <taxon>Thioalkalicoccus</taxon>
    </lineage>
</organism>